<dbReference type="SMART" id="SM00220">
    <property type="entry name" value="S_TKc"/>
    <property type="match status" value="1"/>
</dbReference>
<dbReference type="PANTHER" id="PTHR24356">
    <property type="entry name" value="SERINE/THREONINE-PROTEIN KINASE"/>
    <property type="match status" value="1"/>
</dbReference>
<keyword evidence="2 10" id="KW-0723">Serine/threonine-protein kinase</keyword>
<sequence>MGTICCKEEPVDLLSEVELSHFVLLRSVGKGAFGKVRVVQHKGTKKLFALKYINKNKCIQMKAIDNIISERRLLEHIDYNLIVNLRYAFQDDENLFMVLDLMLGGDLRFHLDRLGCLPEKYVKFYAAEIALSLHYLHSKNIIHRDLKPDNILLDEKGHVHLTDFNIAVQLNPKCLKPLTSIAGSLAYISPEILKKQGYSYSVDWWSLGIVLYELLYGQRPFRAKLSEDLQKSIISDPIEFPREPKVSHEAMDFIQELLNRDVSRRIGVGESGFKRLKKHPWFRETCWDILSSKTVGAPFIPDEKRSNFDPTHELEEVLLEENPLKVKKRALQPKASTSNDDLCLFPIAMSDNQILEQKFLAYDYTKPEENEKRSKLLTSSIVGVHQNRNGNRRKDHHRTNSTDENYPMLQTSSALLPDSVLNPSLSGNKQVNHLLLHKPPVAAQVTSRNNVKHPISGVRT</sequence>
<evidence type="ECO:0000313" key="14">
    <source>
        <dbReference type="EMBL" id="KAG2192355.1"/>
    </source>
</evidence>
<dbReference type="Gene3D" id="3.30.200.20">
    <property type="entry name" value="Phosphorylase Kinase, domain 1"/>
    <property type="match status" value="1"/>
</dbReference>
<keyword evidence="4 9" id="KW-0547">Nucleotide-binding</keyword>
<evidence type="ECO:0000256" key="9">
    <source>
        <dbReference type="PROSITE-ProRule" id="PRU10141"/>
    </source>
</evidence>
<evidence type="ECO:0000256" key="1">
    <source>
        <dbReference type="ARBA" id="ARBA00012513"/>
    </source>
</evidence>
<dbReference type="EC" id="2.7.11.1" evidence="1"/>
<dbReference type="FunFam" id="3.30.200.20:FF:000354">
    <property type="entry name" value="AGC/YANK protein kinase"/>
    <property type="match status" value="1"/>
</dbReference>
<evidence type="ECO:0000256" key="3">
    <source>
        <dbReference type="ARBA" id="ARBA00022679"/>
    </source>
</evidence>
<comment type="catalytic activity">
    <reaction evidence="8">
        <text>L-seryl-[protein] + ATP = O-phospho-L-seryl-[protein] + ADP + H(+)</text>
        <dbReference type="Rhea" id="RHEA:17989"/>
        <dbReference type="Rhea" id="RHEA-COMP:9863"/>
        <dbReference type="Rhea" id="RHEA-COMP:11604"/>
        <dbReference type="ChEBI" id="CHEBI:15378"/>
        <dbReference type="ChEBI" id="CHEBI:29999"/>
        <dbReference type="ChEBI" id="CHEBI:30616"/>
        <dbReference type="ChEBI" id="CHEBI:83421"/>
        <dbReference type="ChEBI" id="CHEBI:456216"/>
        <dbReference type="EC" id="2.7.11.1"/>
    </reaction>
</comment>
<evidence type="ECO:0000256" key="5">
    <source>
        <dbReference type="ARBA" id="ARBA00022777"/>
    </source>
</evidence>
<evidence type="ECO:0000313" key="15">
    <source>
        <dbReference type="Proteomes" id="UP000650833"/>
    </source>
</evidence>
<dbReference type="GO" id="GO:0005524">
    <property type="term" value="F:ATP binding"/>
    <property type="evidence" value="ECO:0007669"/>
    <property type="project" value="UniProtKB-UniRule"/>
</dbReference>
<evidence type="ECO:0000256" key="4">
    <source>
        <dbReference type="ARBA" id="ARBA00022741"/>
    </source>
</evidence>
<comment type="similarity">
    <text evidence="10">Belongs to the protein kinase superfamily.</text>
</comment>
<gene>
    <name evidence="14" type="ORF">INT46_001502</name>
</gene>
<feature type="domain" description="AGC-kinase C-terminal" evidence="13">
    <location>
        <begin position="283"/>
        <end position="374"/>
    </location>
</feature>
<keyword evidence="15" id="KW-1185">Reference proteome</keyword>
<evidence type="ECO:0000259" key="12">
    <source>
        <dbReference type="PROSITE" id="PS50011"/>
    </source>
</evidence>
<evidence type="ECO:0000256" key="7">
    <source>
        <dbReference type="ARBA" id="ARBA00047899"/>
    </source>
</evidence>
<comment type="caution">
    <text evidence="14">The sequence shown here is derived from an EMBL/GenBank/DDBJ whole genome shotgun (WGS) entry which is preliminary data.</text>
</comment>
<dbReference type="InterPro" id="IPR017441">
    <property type="entry name" value="Protein_kinase_ATP_BS"/>
</dbReference>
<accession>A0A8H7QHR5</accession>
<dbReference type="Pfam" id="PF00069">
    <property type="entry name" value="Pkinase"/>
    <property type="match status" value="1"/>
</dbReference>
<name>A0A8H7QHR5_9FUNG</name>
<dbReference type="InterPro" id="IPR050236">
    <property type="entry name" value="Ser_Thr_kinase_AGC"/>
</dbReference>
<keyword evidence="3" id="KW-0808">Transferase</keyword>
<dbReference type="InterPro" id="IPR000719">
    <property type="entry name" value="Prot_kinase_dom"/>
</dbReference>
<dbReference type="GO" id="GO:0004674">
    <property type="term" value="F:protein serine/threonine kinase activity"/>
    <property type="evidence" value="ECO:0007669"/>
    <property type="project" value="UniProtKB-KW"/>
</dbReference>
<feature type="region of interest" description="Disordered" evidence="11">
    <location>
        <begin position="382"/>
        <end position="407"/>
    </location>
</feature>
<dbReference type="EMBL" id="JAEPRC010000737">
    <property type="protein sequence ID" value="KAG2192355.1"/>
    <property type="molecule type" value="Genomic_DNA"/>
</dbReference>
<reference evidence="14" key="1">
    <citation type="submission" date="2020-12" db="EMBL/GenBank/DDBJ databases">
        <title>Metabolic potential, ecology and presence of endohyphal bacteria is reflected in genomic diversity of Mucoromycotina.</title>
        <authorList>
            <person name="Muszewska A."/>
            <person name="Okrasinska A."/>
            <person name="Steczkiewicz K."/>
            <person name="Drgas O."/>
            <person name="Orlowska M."/>
            <person name="Perlinska-Lenart U."/>
            <person name="Aleksandrzak-Piekarczyk T."/>
            <person name="Szatraj K."/>
            <person name="Zielenkiewicz U."/>
            <person name="Pilsyk S."/>
            <person name="Malc E."/>
            <person name="Mieczkowski P."/>
            <person name="Kruszewska J.S."/>
            <person name="Biernat P."/>
            <person name="Pawlowska J."/>
        </authorList>
    </citation>
    <scope>NUCLEOTIDE SEQUENCE</scope>
    <source>
        <strain evidence="14">CBS 226.32</strain>
    </source>
</reference>
<evidence type="ECO:0000256" key="11">
    <source>
        <dbReference type="SAM" id="MobiDB-lite"/>
    </source>
</evidence>
<evidence type="ECO:0000256" key="2">
    <source>
        <dbReference type="ARBA" id="ARBA00022527"/>
    </source>
</evidence>
<feature type="compositionally biased region" description="Basic residues" evidence="11">
    <location>
        <begin position="390"/>
        <end position="399"/>
    </location>
</feature>
<dbReference type="Gene3D" id="1.10.510.10">
    <property type="entry name" value="Transferase(Phosphotransferase) domain 1"/>
    <property type="match status" value="1"/>
</dbReference>
<keyword evidence="6 9" id="KW-0067">ATP-binding</keyword>
<dbReference type="InterPro" id="IPR000961">
    <property type="entry name" value="AGC-kinase_C"/>
</dbReference>
<feature type="binding site" evidence="9">
    <location>
        <position position="51"/>
    </location>
    <ligand>
        <name>ATP</name>
        <dbReference type="ChEBI" id="CHEBI:30616"/>
    </ligand>
</feature>
<dbReference type="OrthoDB" id="354826at2759"/>
<evidence type="ECO:0000259" key="13">
    <source>
        <dbReference type="PROSITE" id="PS51285"/>
    </source>
</evidence>
<dbReference type="GO" id="GO:0035556">
    <property type="term" value="P:intracellular signal transduction"/>
    <property type="evidence" value="ECO:0007669"/>
    <property type="project" value="TreeGrafter"/>
</dbReference>
<dbReference type="Proteomes" id="UP000650833">
    <property type="component" value="Unassembled WGS sequence"/>
</dbReference>
<dbReference type="PROSITE" id="PS00108">
    <property type="entry name" value="PROTEIN_KINASE_ST"/>
    <property type="match status" value="1"/>
</dbReference>
<evidence type="ECO:0000256" key="8">
    <source>
        <dbReference type="ARBA" id="ARBA00048679"/>
    </source>
</evidence>
<dbReference type="PROSITE" id="PS51285">
    <property type="entry name" value="AGC_KINASE_CTER"/>
    <property type="match status" value="1"/>
</dbReference>
<dbReference type="PROSITE" id="PS50011">
    <property type="entry name" value="PROTEIN_KINASE_DOM"/>
    <property type="match status" value="1"/>
</dbReference>
<comment type="catalytic activity">
    <reaction evidence="7">
        <text>L-threonyl-[protein] + ATP = O-phospho-L-threonyl-[protein] + ADP + H(+)</text>
        <dbReference type="Rhea" id="RHEA:46608"/>
        <dbReference type="Rhea" id="RHEA-COMP:11060"/>
        <dbReference type="Rhea" id="RHEA-COMP:11605"/>
        <dbReference type="ChEBI" id="CHEBI:15378"/>
        <dbReference type="ChEBI" id="CHEBI:30013"/>
        <dbReference type="ChEBI" id="CHEBI:30616"/>
        <dbReference type="ChEBI" id="CHEBI:61977"/>
        <dbReference type="ChEBI" id="CHEBI:456216"/>
        <dbReference type="EC" id="2.7.11.1"/>
    </reaction>
</comment>
<proteinExistence type="inferred from homology"/>
<dbReference type="PROSITE" id="PS00107">
    <property type="entry name" value="PROTEIN_KINASE_ATP"/>
    <property type="match status" value="1"/>
</dbReference>
<protein>
    <recommendedName>
        <fullName evidence="1">non-specific serine/threonine protein kinase</fullName>
        <ecNumber evidence="1">2.7.11.1</ecNumber>
    </recommendedName>
</protein>
<feature type="domain" description="Protein kinase" evidence="12">
    <location>
        <begin position="22"/>
        <end position="282"/>
    </location>
</feature>
<evidence type="ECO:0000256" key="10">
    <source>
        <dbReference type="RuleBase" id="RU000304"/>
    </source>
</evidence>
<dbReference type="FunFam" id="1.10.510.10:FF:000210">
    <property type="entry name" value="Non-specific serine/threonine protein kinase"/>
    <property type="match status" value="1"/>
</dbReference>
<keyword evidence="5" id="KW-0418">Kinase</keyword>
<dbReference type="PANTHER" id="PTHR24356:SF422">
    <property type="entry name" value="PROTEIN KINASE DOMAIN-CONTAINING PROTEIN"/>
    <property type="match status" value="1"/>
</dbReference>
<evidence type="ECO:0000256" key="6">
    <source>
        <dbReference type="ARBA" id="ARBA00022840"/>
    </source>
</evidence>
<organism evidence="14 15">
    <name type="scientific">Mucor plumbeus</name>
    <dbReference type="NCBI Taxonomy" id="97098"/>
    <lineage>
        <taxon>Eukaryota</taxon>
        <taxon>Fungi</taxon>
        <taxon>Fungi incertae sedis</taxon>
        <taxon>Mucoromycota</taxon>
        <taxon>Mucoromycotina</taxon>
        <taxon>Mucoromycetes</taxon>
        <taxon>Mucorales</taxon>
        <taxon>Mucorineae</taxon>
        <taxon>Mucoraceae</taxon>
        <taxon>Mucor</taxon>
    </lineage>
</organism>
<dbReference type="SUPFAM" id="SSF56112">
    <property type="entry name" value="Protein kinase-like (PK-like)"/>
    <property type="match status" value="1"/>
</dbReference>
<dbReference type="InterPro" id="IPR008271">
    <property type="entry name" value="Ser/Thr_kinase_AS"/>
</dbReference>
<dbReference type="AlphaFoldDB" id="A0A8H7QHR5"/>
<dbReference type="InterPro" id="IPR011009">
    <property type="entry name" value="Kinase-like_dom_sf"/>
</dbReference>